<dbReference type="InterPro" id="IPR001938">
    <property type="entry name" value="Thaumatin"/>
</dbReference>
<dbReference type="Gene3D" id="2.60.110.10">
    <property type="entry name" value="Thaumatin"/>
    <property type="match status" value="1"/>
</dbReference>
<dbReference type="STRING" id="101091.A0A1C7N9A0"/>
<keyword evidence="1" id="KW-1015">Disulfide bond</keyword>
<sequence length="259" mass="27134">MLLKTLAVSFLASLAMAAPSTNSTTTSSSSASSTSTKSLSADSSSVTNYLSLGKPTIHVVNNCDATLKVGSAVDVEYFGETVDVSAGAKHTISPPVGWSGRVWGRINCSGDKCFESGMGSPATLAEFHFMEDGKVYYDISLVDGFNLPMVVAPTVKTDALTGSNNHWCTSTSCSSLPKCPSGFEVNDAKGKFAGCKSACTKFNTDEYCCTGNFNSGDTCTTNSYASAVKDACPEAYSYAYDDSTSVFMCTSNAYTVTIC</sequence>
<feature type="disulfide bond" evidence="1">
    <location>
        <begin position="173"/>
        <end position="232"/>
    </location>
</feature>
<feature type="signal peptide" evidence="3">
    <location>
        <begin position="1"/>
        <end position="17"/>
    </location>
</feature>
<feature type="disulfide bond" evidence="1">
    <location>
        <begin position="63"/>
        <end position="259"/>
    </location>
</feature>
<name>A0A1C7N9A0_9FUNG</name>
<comment type="caution">
    <text evidence="4">The sequence shown here is derived from an EMBL/GenBank/DDBJ whole genome shotgun (WGS) entry which is preliminary data.</text>
</comment>
<reference evidence="4 5" key="1">
    <citation type="submission" date="2016-03" db="EMBL/GenBank/DDBJ databases">
        <title>Choanephora cucurbitarum.</title>
        <authorList>
            <person name="Min B."/>
            <person name="Park H."/>
            <person name="Park J.-H."/>
            <person name="Shin H.-D."/>
            <person name="Choi I.-G."/>
        </authorList>
    </citation>
    <scope>NUCLEOTIDE SEQUENCE [LARGE SCALE GENOMIC DNA]</scope>
    <source>
        <strain evidence="4 5">KUS-F28377</strain>
    </source>
</reference>
<dbReference type="PIRSF" id="PIRSF002703">
    <property type="entry name" value="Thaumatin"/>
    <property type="match status" value="1"/>
</dbReference>
<feature type="disulfide bond" evidence="1">
    <location>
        <begin position="199"/>
        <end position="208"/>
    </location>
</feature>
<feature type="disulfide bond" evidence="1">
    <location>
        <begin position="179"/>
        <end position="195"/>
    </location>
</feature>
<feature type="region of interest" description="Disordered" evidence="2">
    <location>
        <begin position="20"/>
        <end position="41"/>
    </location>
</feature>
<feature type="disulfide bond" evidence="1">
    <location>
        <begin position="168"/>
        <end position="249"/>
    </location>
</feature>
<dbReference type="InParanoid" id="A0A1C7N9A0"/>
<evidence type="ECO:0000256" key="3">
    <source>
        <dbReference type="SAM" id="SignalP"/>
    </source>
</evidence>
<feature type="chain" id="PRO_5008889553" evidence="3">
    <location>
        <begin position="18"/>
        <end position="259"/>
    </location>
</feature>
<dbReference type="SUPFAM" id="SSF49870">
    <property type="entry name" value="Osmotin, thaumatin-like protein"/>
    <property type="match status" value="1"/>
</dbReference>
<evidence type="ECO:0000256" key="1">
    <source>
        <dbReference type="PIRSR" id="PIRSR002703-1"/>
    </source>
</evidence>
<evidence type="ECO:0000256" key="2">
    <source>
        <dbReference type="SAM" id="MobiDB-lite"/>
    </source>
</evidence>
<dbReference type="Proteomes" id="UP000093000">
    <property type="component" value="Unassembled WGS sequence"/>
</dbReference>
<dbReference type="PROSITE" id="PS51367">
    <property type="entry name" value="THAUMATIN_2"/>
    <property type="match status" value="1"/>
</dbReference>
<accession>A0A1C7N9A0</accession>
<dbReference type="PANTHER" id="PTHR31048">
    <property type="entry name" value="OS03G0233200 PROTEIN"/>
    <property type="match status" value="1"/>
</dbReference>
<evidence type="ECO:0000313" key="5">
    <source>
        <dbReference type="Proteomes" id="UP000093000"/>
    </source>
</evidence>
<dbReference type="InterPro" id="IPR037176">
    <property type="entry name" value="Osmotin/thaumatin-like_sf"/>
</dbReference>
<keyword evidence="5" id="KW-1185">Reference proteome</keyword>
<gene>
    <name evidence="4" type="ORF">A0J61_06242</name>
</gene>
<dbReference type="Pfam" id="PF00314">
    <property type="entry name" value="Thaumatin"/>
    <property type="match status" value="1"/>
</dbReference>
<organism evidence="4 5">
    <name type="scientific">Choanephora cucurbitarum</name>
    <dbReference type="NCBI Taxonomy" id="101091"/>
    <lineage>
        <taxon>Eukaryota</taxon>
        <taxon>Fungi</taxon>
        <taxon>Fungi incertae sedis</taxon>
        <taxon>Mucoromycota</taxon>
        <taxon>Mucoromycotina</taxon>
        <taxon>Mucoromycetes</taxon>
        <taxon>Mucorales</taxon>
        <taxon>Mucorineae</taxon>
        <taxon>Choanephoraceae</taxon>
        <taxon>Choanephoroideae</taxon>
        <taxon>Choanephora</taxon>
    </lineage>
</organism>
<dbReference type="EMBL" id="LUGH01000368">
    <property type="protein sequence ID" value="OBZ85712.1"/>
    <property type="molecule type" value="Genomic_DNA"/>
</dbReference>
<proteinExistence type="predicted"/>
<dbReference type="PRINTS" id="PR00347">
    <property type="entry name" value="THAUMATIN"/>
</dbReference>
<protein>
    <submittedName>
        <fullName evidence="4">Pathogenesis-related protein 5</fullName>
    </submittedName>
</protein>
<dbReference type="AlphaFoldDB" id="A0A1C7N9A0"/>
<evidence type="ECO:0000313" key="4">
    <source>
        <dbReference type="EMBL" id="OBZ85712.1"/>
    </source>
</evidence>
<feature type="disulfide bond" evidence="1">
    <location>
        <begin position="209"/>
        <end position="219"/>
    </location>
</feature>
<dbReference type="OrthoDB" id="430315at2759"/>
<keyword evidence="3" id="KW-0732">Signal</keyword>
<dbReference type="SMART" id="SM00205">
    <property type="entry name" value="THN"/>
    <property type="match status" value="1"/>
</dbReference>